<organism evidence="2 3">
    <name type="scientific">Drosophila lebanonensis</name>
    <name type="common">Fruit fly</name>
    <name type="synonym">Scaptodrosophila lebanonensis</name>
    <dbReference type="NCBI Taxonomy" id="7225"/>
    <lineage>
        <taxon>Eukaryota</taxon>
        <taxon>Metazoa</taxon>
        <taxon>Ecdysozoa</taxon>
        <taxon>Arthropoda</taxon>
        <taxon>Hexapoda</taxon>
        <taxon>Insecta</taxon>
        <taxon>Pterygota</taxon>
        <taxon>Neoptera</taxon>
        <taxon>Endopterygota</taxon>
        <taxon>Diptera</taxon>
        <taxon>Brachycera</taxon>
        <taxon>Muscomorpha</taxon>
        <taxon>Ephydroidea</taxon>
        <taxon>Drosophilidae</taxon>
        <taxon>Scaptodrosophila</taxon>
    </lineage>
</organism>
<sequence>MNLMFRKNFREGANKSGGGGGKLQSKANRTKRSRDIGLMQQQEEIHYRTHLFFSPNRSGYEVGEESIAERCSAFSGIPSSAVSTTTSFALPSKPYEVDAPQPLVDRTPPVSVLRWKTAGTTNTITQTKLYKVEQQEQQQNYKQSHIGTPTDSPSMTNDTTAVVMPTAARQVKFGFGDKMDTTTSEPISMAMLNRDCLIIPIHSIDRFLPAGLPVPAFSTNGNCNSPLNVLEIADPKLCLLVHLMSPLEAIDPLIESPLSYPLAKQRSIASELLTEVQQANTAVGGMLLANMEKASEFPFISYYLINTIQTDPSTFYAGLRLSSLSKFEPKVLNAPEK</sequence>
<gene>
    <name evidence="3" type="primary">LOC115630093</name>
</gene>
<dbReference type="AlphaFoldDB" id="A0A6J2U2F9"/>
<reference evidence="3" key="1">
    <citation type="submission" date="2025-08" db="UniProtKB">
        <authorList>
            <consortium name="RefSeq"/>
        </authorList>
    </citation>
    <scope>IDENTIFICATION</scope>
    <source>
        <strain evidence="3">11010-0011.00</strain>
        <tissue evidence="3">Whole body</tissue>
    </source>
</reference>
<name>A0A6J2U2F9_DROLE</name>
<evidence type="ECO:0000256" key="1">
    <source>
        <dbReference type="SAM" id="MobiDB-lite"/>
    </source>
</evidence>
<dbReference type="PANTHER" id="PTHR22198">
    <property type="entry name" value="FERM DOMAIN-CONTAINING PROTEIN"/>
    <property type="match status" value="1"/>
</dbReference>
<accession>A0A6J2U2F9</accession>
<feature type="region of interest" description="Disordered" evidence="1">
    <location>
        <begin position="1"/>
        <end position="31"/>
    </location>
</feature>
<dbReference type="GeneID" id="115630093"/>
<evidence type="ECO:0000313" key="2">
    <source>
        <dbReference type="Proteomes" id="UP000504634"/>
    </source>
</evidence>
<dbReference type="RefSeq" id="XP_030382579.1">
    <property type="nucleotide sequence ID" value="XM_030526719.1"/>
</dbReference>
<dbReference type="PANTHER" id="PTHR22198:SF1">
    <property type="entry name" value="FERM DOMAIN-CONTAINING PROTEIN"/>
    <property type="match status" value="1"/>
</dbReference>
<protein>
    <submittedName>
        <fullName evidence="3">Uncharacterized protein LOC115630093 isoform X1</fullName>
    </submittedName>
</protein>
<dbReference type="OrthoDB" id="6060890at2759"/>
<dbReference type="Proteomes" id="UP000504634">
    <property type="component" value="Unplaced"/>
</dbReference>
<evidence type="ECO:0000313" key="3">
    <source>
        <dbReference type="RefSeq" id="XP_030382579.1"/>
    </source>
</evidence>
<proteinExistence type="predicted"/>
<keyword evidence="2" id="KW-1185">Reference proteome</keyword>